<keyword evidence="3" id="KW-1185">Reference proteome</keyword>
<name>A0A124GQI1_PENFR</name>
<dbReference type="Proteomes" id="UP000055045">
    <property type="component" value="Unassembled WGS sequence"/>
</dbReference>
<keyword evidence="1" id="KW-0812">Transmembrane</keyword>
<evidence type="ECO:0000313" key="3">
    <source>
        <dbReference type="Proteomes" id="UP000055045"/>
    </source>
</evidence>
<dbReference type="EMBL" id="LLXE01000302">
    <property type="protein sequence ID" value="KUM58191.1"/>
    <property type="molecule type" value="Genomic_DNA"/>
</dbReference>
<protein>
    <submittedName>
        <fullName evidence="2">Uncharacterized protein</fullName>
    </submittedName>
</protein>
<keyword evidence="1" id="KW-0472">Membrane</keyword>
<feature type="transmembrane region" description="Helical" evidence="1">
    <location>
        <begin position="20"/>
        <end position="45"/>
    </location>
</feature>
<reference evidence="2 3" key="1">
    <citation type="submission" date="2015-10" db="EMBL/GenBank/DDBJ databases">
        <title>Genome sequencing of Penicillium freii.</title>
        <authorList>
            <person name="Nguyen H.D."/>
            <person name="Visagie C.M."/>
            <person name="Seifert K.A."/>
        </authorList>
    </citation>
    <scope>NUCLEOTIDE SEQUENCE [LARGE SCALE GENOMIC DNA]</scope>
    <source>
        <strain evidence="2 3">DAOM 242723</strain>
    </source>
</reference>
<organism evidence="2 3">
    <name type="scientific">Penicillium freii</name>
    <dbReference type="NCBI Taxonomy" id="48697"/>
    <lineage>
        <taxon>Eukaryota</taxon>
        <taxon>Fungi</taxon>
        <taxon>Dikarya</taxon>
        <taxon>Ascomycota</taxon>
        <taxon>Pezizomycotina</taxon>
        <taxon>Eurotiomycetes</taxon>
        <taxon>Eurotiomycetidae</taxon>
        <taxon>Eurotiales</taxon>
        <taxon>Aspergillaceae</taxon>
        <taxon>Penicillium</taxon>
    </lineage>
</organism>
<evidence type="ECO:0000313" key="2">
    <source>
        <dbReference type="EMBL" id="KUM58191.1"/>
    </source>
</evidence>
<keyword evidence="1" id="KW-1133">Transmembrane helix</keyword>
<sequence>MFYTVSLLIKYFTWSVDWFAMMVIIVVIILVIILVIIPVIIVLIARTMNGPLALGSISLMQGSTRMSHD</sequence>
<proteinExistence type="predicted"/>
<dbReference type="AlphaFoldDB" id="A0A124GQI1"/>
<accession>A0A124GQI1</accession>
<comment type="caution">
    <text evidence="2">The sequence shown here is derived from an EMBL/GenBank/DDBJ whole genome shotgun (WGS) entry which is preliminary data.</text>
</comment>
<evidence type="ECO:0000256" key="1">
    <source>
        <dbReference type="SAM" id="Phobius"/>
    </source>
</evidence>
<gene>
    <name evidence="2" type="ORF">ACN42_g8964</name>
</gene>